<dbReference type="SUPFAM" id="SSF54534">
    <property type="entry name" value="FKBP-like"/>
    <property type="match status" value="1"/>
</dbReference>
<evidence type="ECO:0000256" key="8">
    <source>
        <dbReference type="ARBA" id="ARBA00037071"/>
    </source>
</evidence>
<dbReference type="InterPro" id="IPR046357">
    <property type="entry name" value="PPIase_dom_sf"/>
</dbReference>
<dbReference type="PANTHER" id="PTHR47861">
    <property type="entry name" value="FKBP-TYPE PEPTIDYL-PROLYL CIS-TRANS ISOMERASE SLYD"/>
    <property type="match status" value="1"/>
</dbReference>
<keyword evidence="5 9" id="KW-0697">Rotamase</keyword>
<dbReference type="InterPro" id="IPR001179">
    <property type="entry name" value="PPIase_FKBP_dom"/>
</dbReference>
<dbReference type="Proteomes" id="UP000230859">
    <property type="component" value="Unassembled WGS sequence"/>
</dbReference>
<evidence type="ECO:0000256" key="2">
    <source>
        <dbReference type="ARBA" id="ARBA00004496"/>
    </source>
</evidence>
<evidence type="ECO:0000256" key="4">
    <source>
        <dbReference type="ARBA" id="ARBA00022490"/>
    </source>
</evidence>
<protein>
    <recommendedName>
        <fullName evidence="10">Peptidyl-prolyl cis-trans isomerase</fullName>
        <ecNumber evidence="10">5.2.1.8</ecNumber>
    </recommendedName>
</protein>
<comment type="subcellular location">
    <subcellularLocation>
        <location evidence="2">Cytoplasm</location>
    </subcellularLocation>
</comment>
<evidence type="ECO:0000256" key="10">
    <source>
        <dbReference type="RuleBase" id="RU003915"/>
    </source>
</evidence>
<evidence type="ECO:0000256" key="9">
    <source>
        <dbReference type="PROSITE-ProRule" id="PRU00277"/>
    </source>
</evidence>
<dbReference type="PANTHER" id="PTHR47861:SF3">
    <property type="entry name" value="FKBP-TYPE PEPTIDYL-PROLYL CIS-TRANS ISOMERASE SLYD"/>
    <property type="match status" value="1"/>
</dbReference>
<gene>
    <name evidence="12" type="ORF">COV74_10465</name>
</gene>
<evidence type="ECO:0000313" key="13">
    <source>
        <dbReference type="Proteomes" id="UP000230859"/>
    </source>
</evidence>
<dbReference type="AlphaFoldDB" id="A0A2H0LKT0"/>
<evidence type="ECO:0000313" key="12">
    <source>
        <dbReference type="EMBL" id="PIQ85013.1"/>
    </source>
</evidence>
<dbReference type="GO" id="GO:0003755">
    <property type="term" value="F:peptidyl-prolyl cis-trans isomerase activity"/>
    <property type="evidence" value="ECO:0007669"/>
    <property type="project" value="UniProtKB-UniRule"/>
</dbReference>
<comment type="catalytic activity">
    <reaction evidence="1 9 10">
        <text>[protein]-peptidylproline (omega=180) = [protein]-peptidylproline (omega=0)</text>
        <dbReference type="Rhea" id="RHEA:16237"/>
        <dbReference type="Rhea" id="RHEA-COMP:10747"/>
        <dbReference type="Rhea" id="RHEA-COMP:10748"/>
        <dbReference type="ChEBI" id="CHEBI:83833"/>
        <dbReference type="ChEBI" id="CHEBI:83834"/>
        <dbReference type="EC" id="5.2.1.8"/>
    </reaction>
</comment>
<dbReference type="EC" id="5.2.1.8" evidence="10"/>
<feature type="domain" description="PPIase FKBP-type" evidence="11">
    <location>
        <begin position="33"/>
        <end position="114"/>
    </location>
</feature>
<keyword evidence="7 9" id="KW-0413">Isomerase</keyword>
<dbReference type="PROSITE" id="PS50059">
    <property type="entry name" value="FKBP_PPIASE"/>
    <property type="match status" value="1"/>
</dbReference>
<keyword evidence="4" id="KW-0963">Cytoplasm</keyword>
<sequence length="166" mass="17806">MRNLTTILTLTILFLSITKGSLMAKEPNKVAPGKTVQIHYTLTVDGREVDSSNGGEPLVYEQGKGNIIPGLEHQLEGMSVGEKKHVIIGPDDAYGPVNPNAFVNVPVEKLPPEARQPGAVVTAPGEQGQTMRAMVVDVKDNQATLNFNHPLAGKELAFDVEVVDVN</sequence>
<evidence type="ECO:0000259" key="11">
    <source>
        <dbReference type="PROSITE" id="PS50059"/>
    </source>
</evidence>
<dbReference type="GO" id="GO:0005737">
    <property type="term" value="C:cytoplasm"/>
    <property type="evidence" value="ECO:0007669"/>
    <property type="project" value="UniProtKB-SubCell"/>
</dbReference>
<dbReference type="Gene3D" id="3.10.50.40">
    <property type="match status" value="1"/>
</dbReference>
<accession>A0A2H0LKT0</accession>
<evidence type="ECO:0000256" key="5">
    <source>
        <dbReference type="ARBA" id="ARBA00023110"/>
    </source>
</evidence>
<reference evidence="12 13" key="1">
    <citation type="submission" date="2017-09" db="EMBL/GenBank/DDBJ databases">
        <title>Depth-based differentiation of microbial function through sediment-hosted aquifers and enrichment of novel symbionts in the deep terrestrial subsurface.</title>
        <authorList>
            <person name="Probst A.J."/>
            <person name="Ladd B."/>
            <person name="Jarett J.K."/>
            <person name="Geller-Mcgrath D.E."/>
            <person name="Sieber C.M."/>
            <person name="Emerson J.B."/>
            <person name="Anantharaman K."/>
            <person name="Thomas B.C."/>
            <person name="Malmstrom R."/>
            <person name="Stieglmeier M."/>
            <person name="Klingl A."/>
            <person name="Woyke T."/>
            <person name="Ryan C.M."/>
            <person name="Banfield J.F."/>
        </authorList>
    </citation>
    <scope>NUCLEOTIDE SEQUENCE [LARGE SCALE GENOMIC DNA]</scope>
    <source>
        <strain evidence="12">CG11_big_fil_rev_8_21_14_0_20_45_26</strain>
    </source>
</reference>
<comment type="caution">
    <text evidence="12">The sequence shown here is derived from an EMBL/GenBank/DDBJ whole genome shotgun (WGS) entry which is preliminary data.</text>
</comment>
<evidence type="ECO:0000256" key="6">
    <source>
        <dbReference type="ARBA" id="ARBA00023186"/>
    </source>
</evidence>
<comment type="similarity">
    <text evidence="3 10">Belongs to the FKBP-type PPIase family.</text>
</comment>
<dbReference type="Pfam" id="PF00254">
    <property type="entry name" value="FKBP_C"/>
    <property type="match status" value="1"/>
</dbReference>
<comment type="function">
    <text evidence="8">Also involved in hydrogenase metallocenter assembly, probably by participating in the nickel insertion step. This function in hydrogenase biosynthesis requires chaperone activity and the presence of the metal-binding domain, but not PPIase activity.</text>
</comment>
<keyword evidence="6" id="KW-0143">Chaperone</keyword>
<evidence type="ECO:0000256" key="3">
    <source>
        <dbReference type="ARBA" id="ARBA00006577"/>
    </source>
</evidence>
<dbReference type="EMBL" id="PCVY01000076">
    <property type="protein sequence ID" value="PIQ85013.1"/>
    <property type="molecule type" value="Genomic_DNA"/>
</dbReference>
<name>A0A2H0LKT0_9BACT</name>
<evidence type="ECO:0000256" key="7">
    <source>
        <dbReference type="ARBA" id="ARBA00023235"/>
    </source>
</evidence>
<proteinExistence type="inferred from homology"/>
<organism evidence="12 13">
    <name type="scientific">Candidatus Abzuiibacterium crystallinum</name>
    <dbReference type="NCBI Taxonomy" id="1974748"/>
    <lineage>
        <taxon>Bacteria</taxon>
        <taxon>Pseudomonadati</taxon>
        <taxon>Candidatus Omnitrophota</taxon>
        <taxon>Candidatus Abzuiibacterium</taxon>
    </lineage>
</organism>
<evidence type="ECO:0000256" key="1">
    <source>
        <dbReference type="ARBA" id="ARBA00000971"/>
    </source>
</evidence>
<dbReference type="GO" id="GO:0042026">
    <property type="term" value="P:protein refolding"/>
    <property type="evidence" value="ECO:0007669"/>
    <property type="project" value="UniProtKB-ARBA"/>
</dbReference>